<dbReference type="InterPro" id="IPR050532">
    <property type="entry name" value="Globin-like_OT"/>
</dbReference>
<dbReference type="Pfam" id="PF00042">
    <property type="entry name" value="Globin"/>
    <property type="match status" value="1"/>
</dbReference>
<evidence type="ECO:0000256" key="3">
    <source>
        <dbReference type="ARBA" id="ARBA00023004"/>
    </source>
</evidence>
<dbReference type="HOGENOM" id="CLU_1483832_0_0_1"/>
<dbReference type="eggNOG" id="KOG3378">
    <property type="taxonomic scope" value="Eukaryota"/>
</dbReference>
<dbReference type="EMBL" id="JH432211">
    <property type="status" value="NOT_ANNOTATED_CDS"/>
    <property type="molecule type" value="Genomic_DNA"/>
</dbReference>
<name>T1JGQ8_STRMM</name>
<dbReference type="GO" id="GO:0020037">
    <property type="term" value="F:heme binding"/>
    <property type="evidence" value="ECO:0007669"/>
    <property type="project" value="InterPro"/>
</dbReference>
<comment type="similarity">
    <text evidence="4">Belongs to the globin family.</text>
</comment>
<keyword evidence="4" id="KW-0561">Oxygen transport</keyword>
<dbReference type="Proteomes" id="UP000014500">
    <property type="component" value="Unassembled WGS sequence"/>
</dbReference>
<organism evidence="6 7">
    <name type="scientific">Strigamia maritima</name>
    <name type="common">European centipede</name>
    <name type="synonym">Geophilus maritimus</name>
    <dbReference type="NCBI Taxonomy" id="126957"/>
    <lineage>
        <taxon>Eukaryota</taxon>
        <taxon>Metazoa</taxon>
        <taxon>Ecdysozoa</taxon>
        <taxon>Arthropoda</taxon>
        <taxon>Myriapoda</taxon>
        <taxon>Chilopoda</taxon>
        <taxon>Pleurostigmophora</taxon>
        <taxon>Geophilomorpha</taxon>
        <taxon>Linotaeniidae</taxon>
        <taxon>Strigamia</taxon>
    </lineage>
</organism>
<keyword evidence="1 4" id="KW-0349">Heme</keyword>
<keyword evidence="4" id="KW-0813">Transport</keyword>
<keyword evidence="7" id="KW-1185">Reference proteome</keyword>
<dbReference type="InterPro" id="IPR000971">
    <property type="entry name" value="Globin"/>
</dbReference>
<evidence type="ECO:0000256" key="2">
    <source>
        <dbReference type="ARBA" id="ARBA00022723"/>
    </source>
</evidence>
<dbReference type="SUPFAM" id="SSF46458">
    <property type="entry name" value="Globin-like"/>
    <property type="match status" value="1"/>
</dbReference>
<dbReference type="STRING" id="126957.T1JGQ8"/>
<protein>
    <recommendedName>
        <fullName evidence="5">Globin domain-containing protein</fullName>
    </recommendedName>
</protein>
<evidence type="ECO:0000313" key="6">
    <source>
        <dbReference type="EnsemblMetazoa" id="SMAR013032-PA"/>
    </source>
</evidence>
<reference evidence="7" key="1">
    <citation type="submission" date="2011-05" db="EMBL/GenBank/DDBJ databases">
        <authorList>
            <person name="Richards S.R."/>
            <person name="Qu J."/>
            <person name="Jiang H."/>
            <person name="Jhangiani S.N."/>
            <person name="Agravi P."/>
            <person name="Goodspeed R."/>
            <person name="Gross S."/>
            <person name="Mandapat C."/>
            <person name="Jackson L."/>
            <person name="Mathew T."/>
            <person name="Pu L."/>
            <person name="Thornton R."/>
            <person name="Saada N."/>
            <person name="Wilczek-Boney K.B."/>
            <person name="Lee S."/>
            <person name="Kovar C."/>
            <person name="Wu Y."/>
            <person name="Scherer S.E."/>
            <person name="Worley K.C."/>
            <person name="Muzny D.M."/>
            <person name="Gibbs R."/>
        </authorList>
    </citation>
    <scope>NUCLEOTIDE SEQUENCE</scope>
    <source>
        <strain evidence="7">Brora</strain>
    </source>
</reference>
<dbReference type="GO" id="GO:0019825">
    <property type="term" value="F:oxygen binding"/>
    <property type="evidence" value="ECO:0007669"/>
    <property type="project" value="InterPro"/>
</dbReference>
<dbReference type="PROSITE" id="PS01033">
    <property type="entry name" value="GLOBIN"/>
    <property type="match status" value="1"/>
</dbReference>
<dbReference type="AlphaFoldDB" id="T1JGQ8"/>
<dbReference type="InterPro" id="IPR012292">
    <property type="entry name" value="Globin/Proto"/>
</dbReference>
<evidence type="ECO:0000256" key="1">
    <source>
        <dbReference type="ARBA" id="ARBA00022617"/>
    </source>
</evidence>
<evidence type="ECO:0000313" key="7">
    <source>
        <dbReference type="Proteomes" id="UP000014500"/>
    </source>
</evidence>
<keyword evidence="3" id="KW-0408">Iron</keyword>
<accession>T1JGQ8</accession>
<dbReference type="InterPro" id="IPR009050">
    <property type="entry name" value="Globin-like_sf"/>
</dbReference>
<proteinExistence type="inferred from homology"/>
<keyword evidence="2" id="KW-0479">Metal-binding</keyword>
<evidence type="ECO:0000256" key="4">
    <source>
        <dbReference type="RuleBase" id="RU000356"/>
    </source>
</evidence>
<dbReference type="PANTHER" id="PTHR46458:SF2">
    <property type="entry name" value="X GLOBIN"/>
    <property type="match status" value="1"/>
</dbReference>
<dbReference type="Gene3D" id="1.10.490.10">
    <property type="entry name" value="Globins"/>
    <property type="match status" value="1"/>
</dbReference>
<reference evidence="6" key="2">
    <citation type="submission" date="2015-02" db="UniProtKB">
        <authorList>
            <consortium name="EnsemblMetazoa"/>
        </authorList>
    </citation>
    <scope>IDENTIFICATION</scope>
</reference>
<dbReference type="GO" id="GO:0005344">
    <property type="term" value="F:oxygen carrier activity"/>
    <property type="evidence" value="ECO:0007669"/>
    <property type="project" value="UniProtKB-KW"/>
</dbReference>
<sequence>MGVESSKTSKLCRHGQNAAPACVNSGMSTSMTGKEFCENENAYDDVESWVLDEREIEHVIFTWKLVERNIAKVGVITFLGLFETHPAVQSVFLPLSHMSREQLGSSAKLEAHALKVMNFIQKIIARIDNPSKNWQNTRESLWDHVGRYRGDEVISEGLGEVPAAESATWGQAEKGNFSECRG</sequence>
<feature type="domain" description="Globin" evidence="5">
    <location>
        <begin position="50"/>
        <end position="182"/>
    </location>
</feature>
<dbReference type="EnsemblMetazoa" id="SMAR013032-RA">
    <property type="protein sequence ID" value="SMAR013032-PA"/>
    <property type="gene ID" value="SMAR013032"/>
</dbReference>
<evidence type="ECO:0000259" key="5">
    <source>
        <dbReference type="PROSITE" id="PS01033"/>
    </source>
</evidence>
<dbReference type="PhylomeDB" id="T1JGQ8"/>
<dbReference type="GO" id="GO:0046872">
    <property type="term" value="F:metal ion binding"/>
    <property type="evidence" value="ECO:0007669"/>
    <property type="project" value="UniProtKB-KW"/>
</dbReference>
<dbReference type="PANTHER" id="PTHR46458">
    <property type="entry name" value="BLR2807 PROTEIN"/>
    <property type="match status" value="1"/>
</dbReference>